<proteinExistence type="predicted"/>
<keyword evidence="1" id="KW-1133">Transmembrane helix</keyword>
<dbReference type="Proteomes" id="UP000319514">
    <property type="component" value="Unassembled WGS sequence"/>
</dbReference>
<dbReference type="OrthoDB" id="4871970at2"/>
<dbReference type="EMBL" id="VFOQ01000001">
    <property type="protein sequence ID" value="TQL59741.1"/>
    <property type="molecule type" value="Genomic_DNA"/>
</dbReference>
<feature type="transmembrane region" description="Helical" evidence="1">
    <location>
        <begin position="12"/>
        <end position="31"/>
    </location>
</feature>
<accession>A0A542ZHD3</accession>
<protein>
    <submittedName>
        <fullName evidence="2">Uncharacterized protein</fullName>
    </submittedName>
</protein>
<organism evidence="2 3">
    <name type="scientific">Oryzihumus leptocrescens</name>
    <dbReference type="NCBI Taxonomy" id="297536"/>
    <lineage>
        <taxon>Bacteria</taxon>
        <taxon>Bacillati</taxon>
        <taxon>Actinomycetota</taxon>
        <taxon>Actinomycetes</taxon>
        <taxon>Micrococcales</taxon>
        <taxon>Intrasporangiaceae</taxon>
        <taxon>Oryzihumus</taxon>
    </lineage>
</organism>
<dbReference type="RefSeq" id="WP_141787721.1">
    <property type="nucleotide sequence ID" value="NZ_BAAAKX010000004.1"/>
</dbReference>
<evidence type="ECO:0000313" key="3">
    <source>
        <dbReference type="Proteomes" id="UP000319514"/>
    </source>
</evidence>
<comment type="caution">
    <text evidence="2">The sequence shown here is derived from an EMBL/GenBank/DDBJ whole genome shotgun (WGS) entry which is preliminary data.</text>
</comment>
<keyword evidence="3" id="KW-1185">Reference proteome</keyword>
<keyword evidence="1" id="KW-0812">Transmembrane</keyword>
<evidence type="ECO:0000313" key="2">
    <source>
        <dbReference type="EMBL" id="TQL59741.1"/>
    </source>
</evidence>
<gene>
    <name evidence="2" type="ORF">FB474_1107</name>
</gene>
<sequence length="124" mass="13809">MREKARERITALVLFVVLAFYSVTIGWRGVLLVTDSGGRVVPVLLGIAVVLMPVVALWAIWRLVLFARDGSAMMQQQGEPAGPQDETWRAHLVEAEAHRQAGERGAEQRAYRAAVRAWRESRSA</sequence>
<evidence type="ECO:0000256" key="1">
    <source>
        <dbReference type="SAM" id="Phobius"/>
    </source>
</evidence>
<reference evidence="2 3" key="1">
    <citation type="submission" date="2019-06" db="EMBL/GenBank/DDBJ databases">
        <title>Sequencing the genomes of 1000 actinobacteria strains.</title>
        <authorList>
            <person name="Klenk H.-P."/>
        </authorList>
    </citation>
    <scope>NUCLEOTIDE SEQUENCE [LARGE SCALE GENOMIC DNA]</scope>
    <source>
        <strain evidence="2 3">DSM 18082</strain>
    </source>
</reference>
<feature type="transmembrane region" description="Helical" evidence="1">
    <location>
        <begin position="43"/>
        <end position="65"/>
    </location>
</feature>
<dbReference type="AlphaFoldDB" id="A0A542ZHD3"/>
<keyword evidence="1" id="KW-0472">Membrane</keyword>
<name>A0A542ZHD3_9MICO</name>